<accession>A0A4Q7KHP4</accession>
<dbReference type="InterPro" id="IPR036286">
    <property type="entry name" value="LexA/Signal_pep-like_sf"/>
</dbReference>
<dbReference type="GO" id="GO:0009003">
    <property type="term" value="F:signal peptidase activity"/>
    <property type="evidence" value="ECO:0007669"/>
    <property type="project" value="UniProtKB-EC"/>
</dbReference>
<dbReference type="PANTHER" id="PTHR43390:SF1">
    <property type="entry name" value="CHLOROPLAST PROCESSING PEPTIDASE"/>
    <property type="match status" value="1"/>
</dbReference>
<organism evidence="10 11">
    <name type="scientific">Herbihabitans rhizosphaerae</name>
    <dbReference type="NCBI Taxonomy" id="1872711"/>
    <lineage>
        <taxon>Bacteria</taxon>
        <taxon>Bacillati</taxon>
        <taxon>Actinomycetota</taxon>
        <taxon>Actinomycetes</taxon>
        <taxon>Pseudonocardiales</taxon>
        <taxon>Pseudonocardiaceae</taxon>
        <taxon>Herbihabitans</taxon>
    </lineage>
</organism>
<dbReference type="CDD" id="cd06530">
    <property type="entry name" value="S26_SPase_I"/>
    <property type="match status" value="1"/>
</dbReference>
<dbReference type="GO" id="GO:0004252">
    <property type="term" value="F:serine-type endopeptidase activity"/>
    <property type="evidence" value="ECO:0007669"/>
    <property type="project" value="InterPro"/>
</dbReference>
<feature type="domain" description="Peptidase S26" evidence="9">
    <location>
        <begin position="54"/>
        <end position="258"/>
    </location>
</feature>
<dbReference type="RefSeq" id="WP_242613570.1">
    <property type="nucleotide sequence ID" value="NZ_SGWQ01000008.1"/>
</dbReference>
<feature type="active site" evidence="6">
    <location>
        <position position="83"/>
    </location>
</feature>
<dbReference type="EC" id="3.4.21.89" evidence="4 7"/>
<keyword evidence="7" id="KW-1133">Transmembrane helix</keyword>
<sequence length="320" mass="35682">MVAQLPHDAPEGDRARFPDGRPSGQPWTPDTRNRARRHRGAHRAPEKKRSFWRELPILLVVAFLLTFLIQQFVARVYVIPSGSMEQTLHGCTGCTGDRVLVDKMTYLFTDPAPGDVVVFKGPEAWTENDVLEPRSDNVFVRALQTVGSVIGMAPPDERDFVKRVIAVGGQTVWCCEANRVVVDGNPLAEPYIYWENASRKTQESFKPVRVPEGTIWVMGDNRNDSCDSRCQGNLNDGQPNLRGVVPVGNVIGKARAIVLPPSRWQSIDDPNPQVNERLVAAPWQQGLPFGVGFAAAWPTLWLGRRFGTRLGAAFRPKPRR</sequence>
<dbReference type="SUPFAM" id="SSF51306">
    <property type="entry name" value="LexA/Signal peptidase"/>
    <property type="match status" value="1"/>
</dbReference>
<evidence type="ECO:0000313" key="10">
    <source>
        <dbReference type="EMBL" id="RZS34669.1"/>
    </source>
</evidence>
<keyword evidence="7" id="KW-0472">Membrane</keyword>
<gene>
    <name evidence="10" type="ORF">EV193_10817</name>
</gene>
<dbReference type="Gene3D" id="2.10.109.10">
    <property type="entry name" value="Umud Fragment, subunit A"/>
    <property type="match status" value="1"/>
</dbReference>
<dbReference type="InterPro" id="IPR019533">
    <property type="entry name" value="Peptidase_S26"/>
</dbReference>
<proteinExistence type="inferred from homology"/>
<evidence type="ECO:0000256" key="3">
    <source>
        <dbReference type="ARBA" id="ARBA00009370"/>
    </source>
</evidence>
<dbReference type="Proteomes" id="UP000294257">
    <property type="component" value="Unassembled WGS sequence"/>
</dbReference>
<dbReference type="Pfam" id="PF10502">
    <property type="entry name" value="Peptidase_S26"/>
    <property type="match status" value="1"/>
</dbReference>
<comment type="subcellular location">
    <subcellularLocation>
        <location evidence="2">Cell membrane</location>
        <topology evidence="2">Single-pass type II membrane protein</topology>
    </subcellularLocation>
    <subcellularLocation>
        <location evidence="7">Membrane</location>
        <topology evidence="7">Single-pass type II membrane protein</topology>
    </subcellularLocation>
</comment>
<evidence type="ECO:0000259" key="9">
    <source>
        <dbReference type="Pfam" id="PF10502"/>
    </source>
</evidence>
<dbReference type="PRINTS" id="PR00727">
    <property type="entry name" value="LEADERPTASE"/>
</dbReference>
<evidence type="ECO:0000256" key="5">
    <source>
        <dbReference type="ARBA" id="ARBA00022801"/>
    </source>
</evidence>
<dbReference type="InterPro" id="IPR000223">
    <property type="entry name" value="Pept_S26A_signal_pept_1"/>
</dbReference>
<feature type="region of interest" description="Disordered" evidence="8">
    <location>
        <begin position="1"/>
        <end position="45"/>
    </location>
</feature>
<comment type="similarity">
    <text evidence="3 7">Belongs to the peptidase S26 family.</text>
</comment>
<dbReference type="AlphaFoldDB" id="A0A4Q7KHP4"/>
<protein>
    <recommendedName>
        <fullName evidence="4 7">Signal peptidase I</fullName>
        <ecNumber evidence="4 7">3.4.21.89</ecNumber>
    </recommendedName>
</protein>
<evidence type="ECO:0000256" key="6">
    <source>
        <dbReference type="PIRSR" id="PIRSR600223-1"/>
    </source>
</evidence>
<reference evidence="10 11" key="1">
    <citation type="submission" date="2019-02" db="EMBL/GenBank/DDBJ databases">
        <title>Genomic Encyclopedia of Type Strains, Phase IV (KMG-IV): sequencing the most valuable type-strain genomes for metagenomic binning, comparative biology and taxonomic classification.</title>
        <authorList>
            <person name="Goeker M."/>
        </authorList>
    </citation>
    <scope>NUCLEOTIDE SEQUENCE [LARGE SCALE GENOMIC DNA]</scope>
    <source>
        <strain evidence="10 11">DSM 101727</strain>
    </source>
</reference>
<feature type="transmembrane region" description="Helical" evidence="7">
    <location>
        <begin position="57"/>
        <end position="78"/>
    </location>
</feature>
<evidence type="ECO:0000313" key="11">
    <source>
        <dbReference type="Proteomes" id="UP000294257"/>
    </source>
</evidence>
<evidence type="ECO:0000256" key="2">
    <source>
        <dbReference type="ARBA" id="ARBA00004401"/>
    </source>
</evidence>
<comment type="caution">
    <text evidence="10">The sequence shown here is derived from an EMBL/GenBank/DDBJ whole genome shotgun (WGS) entry which is preliminary data.</text>
</comment>
<dbReference type="NCBIfam" id="TIGR02227">
    <property type="entry name" value="sigpep_I_bact"/>
    <property type="match status" value="1"/>
</dbReference>
<dbReference type="PROSITE" id="PS00761">
    <property type="entry name" value="SPASE_I_3"/>
    <property type="match status" value="1"/>
</dbReference>
<keyword evidence="5 7" id="KW-0378">Hydrolase</keyword>
<dbReference type="InterPro" id="IPR019758">
    <property type="entry name" value="Pept_S26A_signal_pept_1_CS"/>
</dbReference>
<dbReference type="GO" id="GO:0006465">
    <property type="term" value="P:signal peptide processing"/>
    <property type="evidence" value="ECO:0007669"/>
    <property type="project" value="InterPro"/>
</dbReference>
<feature type="compositionally biased region" description="Basic and acidic residues" evidence="8">
    <location>
        <begin position="8"/>
        <end position="19"/>
    </location>
</feature>
<keyword evidence="7" id="KW-0645">Protease</keyword>
<dbReference type="GO" id="GO:0005886">
    <property type="term" value="C:plasma membrane"/>
    <property type="evidence" value="ECO:0007669"/>
    <property type="project" value="UniProtKB-SubCell"/>
</dbReference>
<dbReference type="PANTHER" id="PTHR43390">
    <property type="entry name" value="SIGNAL PEPTIDASE I"/>
    <property type="match status" value="1"/>
</dbReference>
<evidence type="ECO:0000256" key="8">
    <source>
        <dbReference type="SAM" id="MobiDB-lite"/>
    </source>
</evidence>
<evidence type="ECO:0000256" key="4">
    <source>
        <dbReference type="ARBA" id="ARBA00013208"/>
    </source>
</evidence>
<evidence type="ECO:0000256" key="1">
    <source>
        <dbReference type="ARBA" id="ARBA00000677"/>
    </source>
</evidence>
<keyword evidence="11" id="KW-1185">Reference proteome</keyword>
<comment type="catalytic activity">
    <reaction evidence="1 7">
        <text>Cleavage of hydrophobic, N-terminal signal or leader sequences from secreted and periplasmic proteins.</text>
        <dbReference type="EC" id="3.4.21.89"/>
    </reaction>
</comment>
<name>A0A4Q7KHP4_9PSEU</name>
<keyword evidence="7" id="KW-0812">Transmembrane</keyword>
<feature type="active site" evidence="6">
    <location>
        <position position="162"/>
    </location>
</feature>
<evidence type="ECO:0000256" key="7">
    <source>
        <dbReference type="RuleBase" id="RU362042"/>
    </source>
</evidence>
<dbReference type="EMBL" id="SGWQ01000008">
    <property type="protein sequence ID" value="RZS34669.1"/>
    <property type="molecule type" value="Genomic_DNA"/>
</dbReference>